<proteinExistence type="predicted"/>
<dbReference type="PANTHER" id="PTHR32332:SF20">
    <property type="entry name" value="2-NITROPROPANE DIOXYGENASE-LIKE PROTEIN"/>
    <property type="match status" value="1"/>
</dbReference>
<dbReference type="EMBL" id="BAAAGX010000007">
    <property type="protein sequence ID" value="GAA0235088.1"/>
    <property type="molecule type" value="Genomic_DNA"/>
</dbReference>
<name>A0ABN0U0U8_9ACTN</name>
<dbReference type="InterPro" id="IPR004136">
    <property type="entry name" value="NMO"/>
</dbReference>
<dbReference type="Proteomes" id="UP001500967">
    <property type="component" value="Unassembled WGS sequence"/>
</dbReference>
<dbReference type="GO" id="GO:0004497">
    <property type="term" value="F:monooxygenase activity"/>
    <property type="evidence" value="ECO:0007669"/>
    <property type="project" value="UniProtKB-KW"/>
</dbReference>
<dbReference type="PANTHER" id="PTHR32332">
    <property type="entry name" value="2-NITROPROPANE DIOXYGENASE"/>
    <property type="match status" value="1"/>
</dbReference>
<keyword evidence="1" id="KW-0285">Flavoprotein</keyword>
<keyword evidence="5" id="KW-1185">Reference proteome</keyword>
<organism evidence="4 5">
    <name type="scientific">Cryptosporangium japonicum</name>
    <dbReference type="NCBI Taxonomy" id="80872"/>
    <lineage>
        <taxon>Bacteria</taxon>
        <taxon>Bacillati</taxon>
        <taxon>Actinomycetota</taxon>
        <taxon>Actinomycetes</taxon>
        <taxon>Cryptosporangiales</taxon>
        <taxon>Cryptosporangiaceae</taxon>
        <taxon>Cryptosporangium</taxon>
    </lineage>
</organism>
<keyword evidence="3" id="KW-0560">Oxidoreductase</keyword>
<keyword evidence="2" id="KW-0288">FMN</keyword>
<evidence type="ECO:0000256" key="1">
    <source>
        <dbReference type="ARBA" id="ARBA00022630"/>
    </source>
</evidence>
<comment type="caution">
    <text evidence="4">The sequence shown here is derived from an EMBL/GenBank/DDBJ whole genome shotgun (WGS) entry which is preliminary data.</text>
</comment>
<protein>
    <submittedName>
        <fullName evidence="4">Nitronate monooxygenase</fullName>
    </submittedName>
</protein>
<evidence type="ECO:0000256" key="3">
    <source>
        <dbReference type="ARBA" id="ARBA00023002"/>
    </source>
</evidence>
<evidence type="ECO:0000313" key="4">
    <source>
        <dbReference type="EMBL" id="GAA0235088.1"/>
    </source>
</evidence>
<dbReference type="Pfam" id="PF03060">
    <property type="entry name" value="NMO"/>
    <property type="match status" value="2"/>
</dbReference>
<dbReference type="Gene3D" id="3.20.20.70">
    <property type="entry name" value="Aldolase class I"/>
    <property type="match status" value="1"/>
</dbReference>
<gene>
    <name evidence="4" type="ORF">GCM10009539_20520</name>
</gene>
<dbReference type="RefSeq" id="WP_344648511.1">
    <property type="nucleotide sequence ID" value="NZ_BAAAGX010000007.1"/>
</dbReference>
<reference evidence="4 5" key="1">
    <citation type="journal article" date="2019" name="Int. J. Syst. Evol. Microbiol.">
        <title>The Global Catalogue of Microorganisms (GCM) 10K type strain sequencing project: providing services to taxonomists for standard genome sequencing and annotation.</title>
        <authorList>
            <consortium name="The Broad Institute Genomics Platform"/>
            <consortium name="The Broad Institute Genome Sequencing Center for Infectious Disease"/>
            <person name="Wu L."/>
            <person name="Ma J."/>
        </authorList>
    </citation>
    <scope>NUCLEOTIDE SEQUENCE [LARGE SCALE GENOMIC DNA]</scope>
    <source>
        <strain evidence="4 5">JCM 10425</strain>
    </source>
</reference>
<dbReference type="SUPFAM" id="SSF51412">
    <property type="entry name" value="Inosine monophosphate dehydrogenase (IMPDH)"/>
    <property type="match status" value="1"/>
</dbReference>
<sequence>MAFANRVTRALGVEVPILSAPMGWVARPDLVAAVSNAGGMGLVPGSLPIEEVRDDIRRVRDLTDKPFGVNVPILVARDPRVVEMVVDERVGFVTTSAGSPEKHTPLLKDAGLTVYHVVPSLRAALKAVAAGVDGLIVEGNEGAGFKNPREVSTMVLVPLVAERCGLPVIAAGGVADGRSLAAAFCLGAEGAQMGTRMLAAAESAVHDNLKQAVLAAAETDTVLLDGALGRPMRVLRTELVDALLTAEDPDAFGRLAHVTTLYRDGDLAASPAQLGQVAGRVDEILPVAEIFRRTLKEFDEVVGGLPR</sequence>
<keyword evidence="4" id="KW-0503">Monooxygenase</keyword>
<evidence type="ECO:0000313" key="5">
    <source>
        <dbReference type="Proteomes" id="UP001500967"/>
    </source>
</evidence>
<evidence type="ECO:0000256" key="2">
    <source>
        <dbReference type="ARBA" id="ARBA00022643"/>
    </source>
</evidence>
<dbReference type="CDD" id="cd04730">
    <property type="entry name" value="NPD_like"/>
    <property type="match status" value="1"/>
</dbReference>
<accession>A0ABN0U0U8</accession>
<dbReference type="InterPro" id="IPR013785">
    <property type="entry name" value="Aldolase_TIM"/>
</dbReference>